<gene>
    <name evidence="3" type="ORF">HMF3257_21795</name>
</gene>
<accession>A0A327NLG4</accession>
<organism evidence="3 4">
    <name type="scientific">Spirosoma telluris</name>
    <dbReference type="NCBI Taxonomy" id="2183553"/>
    <lineage>
        <taxon>Bacteria</taxon>
        <taxon>Pseudomonadati</taxon>
        <taxon>Bacteroidota</taxon>
        <taxon>Cytophagia</taxon>
        <taxon>Cytophagales</taxon>
        <taxon>Cytophagaceae</taxon>
        <taxon>Spirosoma</taxon>
    </lineage>
</organism>
<dbReference type="OrthoDB" id="9792011at2"/>
<feature type="domain" description="DUF4397" evidence="2">
    <location>
        <begin position="80"/>
        <end position="172"/>
    </location>
</feature>
<dbReference type="Pfam" id="PF14344">
    <property type="entry name" value="DUF4397"/>
    <property type="match status" value="1"/>
</dbReference>
<dbReference type="EMBL" id="QLII01000001">
    <property type="protein sequence ID" value="RAI76160.1"/>
    <property type="molecule type" value="Genomic_DNA"/>
</dbReference>
<keyword evidence="4" id="KW-1185">Reference proteome</keyword>
<dbReference type="InterPro" id="IPR025510">
    <property type="entry name" value="DUF4397"/>
</dbReference>
<dbReference type="PROSITE" id="PS51257">
    <property type="entry name" value="PROKAR_LIPOPROTEIN"/>
    <property type="match status" value="1"/>
</dbReference>
<comment type="caution">
    <text evidence="3">The sequence shown here is derived from an EMBL/GenBank/DDBJ whole genome shotgun (WGS) entry which is preliminary data.</text>
</comment>
<proteinExistence type="predicted"/>
<evidence type="ECO:0000256" key="1">
    <source>
        <dbReference type="SAM" id="SignalP"/>
    </source>
</evidence>
<dbReference type="Proteomes" id="UP000249016">
    <property type="component" value="Unassembled WGS sequence"/>
</dbReference>
<name>A0A327NLG4_9BACT</name>
<sequence length="267" mass="29177">MPMKLYKVELLSGLVLMSLSLLSCEQNEPQGVLGEEKDKAKIIFVNATPNAATQPAAAQREIAIWPFYNGIQFNTFPIKFPWSNGYKAFAPGTMVMRFDTAQSQSNNPPGAAAKVGELTFPTEADRYYSVYSIGTAQQTEFVLLNDDLALPTPGKAKVRIMNYSPDSGPLDLFITGGSLAAPITLATSLAYKSVKPFFEIDPGTYTIEFRVAGTPTVVKSKANVIIDKNSCYSIWARGFRTVPSPGNTFGGYAFDISYHANRWSNPL</sequence>
<feature type="chain" id="PRO_5016334556" description="DUF4397 domain-containing protein" evidence="1">
    <location>
        <begin position="24"/>
        <end position="267"/>
    </location>
</feature>
<evidence type="ECO:0000259" key="2">
    <source>
        <dbReference type="Pfam" id="PF14344"/>
    </source>
</evidence>
<feature type="signal peptide" evidence="1">
    <location>
        <begin position="1"/>
        <end position="23"/>
    </location>
</feature>
<evidence type="ECO:0000313" key="3">
    <source>
        <dbReference type="EMBL" id="RAI76160.1"/>
    </source>
</evidence>
<protein>
    <recommendedName>
        <fullName evidence="2">DUF4397 domain-containing protein</fullName>
    </recommendedName>
</protein>
<evidence type="ECO:0000313" key="4">
    <source>
        <dbReference type="Proteomes" id="UP000249016"/>
    </source>
</evidence>
<dbReference type="AlphaFoldDB" id="A0A327NLG4"/>
<keyword evidence="1" id="KW-0732">Signal</keyword>
<reference evidence="3 4" key="1">
    <citation type="submission" date="2018-06" db="EMBL/GenBank/DDBJ databases">
        <title>Spirosoma sp. HMF3257 Genome sequencing and assembly.</title>
        <authorList>
            <person name="Kang H."/>
            <person name="Cha I."/>
            <person name="Kim H."/>
            <person name="Kang J."/>
            <person name="Joh K."/>
        </authorList>
    </citation>
    <scope>NUCLEOTIDE SEQUENCE [LARGE SCALE GENOMIC DNA]</scope>
    <source>
        <strain evidence="3 4">HMF3257</strain>
    </source>
</reference>